<feature type="domain" description="VWFD" evidence="10">
    <location>
        <begin position="2174"/>
        <end position="2351"/>
    </location>
</feature>
<dbReference type="Proteomes" id="UP001178461">
    <property type="component" value="Chromosome 13"/>
</dbReference>
<feature type="domain" description="EGF-like" evidence="8">
    <location>
        <begin position="2571"/>
        <end position="2610"/>
    </location>
</feature>
<dbReference type="Gene3D" id="2.10.25.10">
    <property type="entry name" value="Laminin"/>
    <property type="match status" value="4"/>
</dbReference>
<reference evidence="11" key="1">
    <citation type="submission" date="2022-12" db="EMBL/GenBank/DDBJ databases">
        <authorList>
            <person name="Alioto T."/>
            <person name="Alioto T."/>
            <person name="Gomez Garrido J."/>
        </authorList>
    </citation>
    <scope>NUCLEOTIDE SEQUENCE</scope>
</reference>
<dbReference type="PROSITE" id="PS00740">
    <property type="entry name" value="MAM_1"/>
    <property type="match status" value="1"/>
</dbReference>
<sequence>MGTETAGHLLTLLLVLEGIAVGCQTRGESFRANQFLGAELPPKPFAAKSTLASCDFDDAGSPFCDWTQPKDDSGDWIRGEGKKPGESPGPPGGVPERRGHYVYPEEGASVLLESPDLDPAAPETCVEFLYYLYSLDSKGQLAVKVQYPSGNSSTLWTRRGMESSSWLLGAVTIQNPSQRPFKVVFAATQVKTEEITIALDSISVRIGPCAPCVTGCDFDDDGDLCQWENPADGDVQWEQWVGAGDLPGVGPEDDFSKPGFGLYMLLDSLGGSGTALLKSPIYQSLGSCLSLSFYYTLHGVSNNTGLRVYAAQPGGELGPALLSLAGEHGPDWKPGRAVYSGTSENIQFIIEGIYAGKPGVAVDSVRISPCEETFAECNFNDAADPFCGWLQPSDNAANWTWAKGYTPTEETGPPGDYPDGKGHYIYVEAGCTKPGQATRLSSRGFCTDTDACVEFYYYMYGIVEVDTQLRVLAHGPWGPSTLLWSRTGIQSPAWLLGSVTVPYGGPQPSKVVFEVVRGSNPYMDVALDNISIRKGACADSGTTIPPPTSTAAISTTTGRPGPITTSGARPTTTTSGTGPTTTSGPSPTTTTGPSPTTTSGPSPTTTSGPSPTTTNGTSPTTTSGPSPTTTNGTSPTTTSGPSPTTTTGASPITTTSGPSPTTTTGASPITTTSGPSPTTTNGTSPTTTSGPSPTTTTGPSPTTTSGPSPTTTNGTSPTTTIGPSPTTTNGTSPTTTTGASPITTTSGPSPTTTNGTSPTTTSGPSPTTTTGPSPTTTSGPSPTTTNGTSPTTTIGPSPTTTSGPSPTTTTSGPSPTTTNGTSPTTTSGPSPTTTTGPSPTTTSGPSPTTTSGPSPTTTNGTSPTTTSGPSPTTTNGTSPTTTIGPSPTTTTGASPITTTGGPSPTTTNGTSPTTTSGPSPTTTTGPSPTTTSGPSPTTTSGPSPTTTNGTSPTTTSGPSPTTTNGTSPTTTIGPSPTTTTGTSPTTTTGTSPITTIGPSPTTTTVTNPTTTNGTSPTTTNGTSPTTTSGPSPTTTTGASPITTTSGPSPTTTTGASPITTTSGPSPTTTNGTSPTTTSGPSPTTTTGPSPTTTSRPSPTTTSGPSPTTTNGTSPTTTSGPSPTTTTGPSPTTTNGTSPTTTSGPSPTTTTGASPITTTSGPSPTTTSGPSPTTTTGTSPTTTSGPSPTTTNGTSPTTTSGPSPTTTTGPSPTTTNGTSPTTTSGPSPTTTTGASPITTTSGPSPTTTSGPSPTTTNGTSPTTTSGPSPTTTTGTSPITTIGPSPTTTTVTNPTTTNGTSPTTTSGPSPTTTTGASPTTTTSGPSPTTTNGTSPTTTSGPSPITTTSGPSPTTTSGPNPTTTTGASPTTTTGPSPTTTSSVSTTTTTTAKPPVPPADQETCTISGDPHYATYDGRRFDFMGTCTYLLSAPCNATSGLPNFRVEATNEHRGNNKQVSYVKSVSVEVYGTRIGLLKGRRVTVDGQRVTLPVSLADGRVSVHLSGTFVLLQTDFGLWVRFDGNHHAEVSVPEAYFGKLCGLCGNYNGQPSDDNLMSDGTSAGNDVNKLGESWQVPGATDPGCTNSGDPGECDKDIEDDAKKPTSCGILTDPQGPFAPCHNKVPPEGAFQNCVYDLCGTEGDTGSLCFALQSYADRCAQAGIPIAWRNSSFCPLNCPPGSNYTSCGPACPATCTEPPSRNSCNLPCVEGCVCNEGFVLSGDQCVPLGQCGCTDPGGQYHPVGESWMANSNCTQRCTCAPLNNITCEEWSCSPVQECQPVEGLLGCQDTGVAACHVAGDPHYYTFDGTMVSFMGTCTYTLVTLCHADPRLPAFNITAKNEERGQPEASYLRLVTVEVAGATVTLQKSRRVLIDGQRVRTPVEGRIPGVSITTSGIYVVLETDFGLVVKFDGNHHLEIQLPGTYFDKVCGMCGSFNNQSGDDLLMPNGQLATNASQFGNSWKAPGDADPGCQPDNREDLEPPCSAQEMERLRGQCREILGPKYQPCHGTIDPQPFFQNCLYDMCEYQGMASVLCDNIQSYVEACKSQGVDSISWRNSTFCPLPCPAHSHYTECSSPCPATCSNLYAPASCQRPTTCVEGCACDRGYVLSDDSCVLMRDCGCVSTQNEYYNPGETWVTANCLERCTCVGNGKITCQSFRCLDGSVCALSTAGLHYCRPTRFHQCVISGDPHYNTFDNFAHHFQGRSTYTLTKTLGDLPESLEPLSVAGRNRRRFPFQSFSFLREVYVEVYGYSIQLLQGRKMAVNGVMVTTPYSPRDGLQITQRGRTICVETDFGLSVYFDGQDFGEIVLPSTYRNYVGGLCGNYDGQRNNEYMKPDGTWTRSLNTFGNSWEVMVPSREREAGSHPRIRREEPSDDVESGFEVACSPEQLVSVNGTGVCGALSDPQGPFSACHGVLSPSPFQENCVYDLCALMGDTELLCQDYDAYAKLCQEEGVTLGAWRQKTGCEISCPPHTTYKSCMTACPDSCANMAAQSECDAPCVEGCASDPGYVLSGLDSVPYNQCGCTVNNQYYQINDTFFTEDCSQRCTCRNTGTLECEPVACAKGDACAVVNFTRGCYRESACLRNNCQNEGVCQDTLDTSHGYVCICTEGYNGTYCETAYDVQPPSPSTDDNNLTVILIGVLVPLALILMVVTGVCIYRQRRSRREHGMLTLSDPGQGRPPPSTTVDKTTHF</sequence>
<dbReference type="GO" id="GO:0005615">
    <property type="term" value="C:extracellular space"/>
    <property type="evidence" value="ECO:0007669"/>
    <property type="project" value="TreeGrafter"/>
</dbReference>
<feature type="region of interest" description="Disordered" evidence="5">
    <location>
        <begin position="538"/>
        <end position="1402"/>
    </location>
</feature>
<evidence type="ECO:0000313" key="11">
    <source>
        <dbReference type="EMBL" id="CAI5791581.1"/>
    </source>
</evidence>
<dbReference type="PROSITE" id="PS50026">
    <property type="entry name" value="EGF_3"/>
    <property type="match status" value="1"/>
</dbReference>
<feature type="chain" id="PRO_5041256009" evidence="7">
    <location>
        <begin position="23"/>
        <end position="2685"/>
    </location>
</feature>
<dbReference type="SUPFAM" id="SSF49899">
    <property type="entry name" value="Concanavalin A-like lectins/glucanases"/>
    <property type="match status" value="3"/>
</dbReference>
<accession>A0AA35L928</accession>
<evidence type="ECO:0000256" key="3">
    <source>
        <dbReference type="ARBA" id="ARBA00023180"/>
    </source>
</evidence>
<evidence type="ECO:0000256" key="1">
    <source>
        <dbReference type="ARBA" id="ARBA00022737"/>
    </source>
</evidence>
<dbReference type="PROSITE" id="PS50060">
    <property type="entry name" value="MAM_2"/>
    <property type="match status" value="3"/>
</dbReference>
<dbReference type="PROSITE" id="PS01186">
    <property type="entry name" value="EGF_2"/>
    <property type="match status" value="1"/>
</dbReference>
<keyword evidence="2 4" id="KW-1015">Disulfide bond</keyword>
<name>A0AA35L928_9SAUR</name>
<comment type="caution">
    <text evidence="4">Lacks conserved residue(s) required for the propagation of feature annotation.</text>
</comment>
<dbReference type="CDD" id="cd06263">
    <property type="entry name" value="MAM"/>
    <property type="match status" value="3"/>
</dbReference>
<dbReference type="SUPFAM" id="SSF57567">
    <property type="entry name" value="Serine protease inhibitors"/>
    <property type="match status" value="3"/>
</dbReference>
<dbReference type="Pfam" id="PF08742">
    <property type="entry name" value="C8"/>
    <property type="match status" value="3"/>
</dbReference>
<feature type="domain" description="MAM" evidence="9">
    <location>
        <begin position="52"/>
        <end position="211"/>
    </location>
</feature>
<evidence type="ECO:0000256" key="7">
    <source>
        <dbReference type="SAM" id="SignalP"/>
    </source>
</evidence>
<dbReference type="InterPro" id="IPR002919">
    <property type="entry name" value="TIL_dom"/>
</dbReference>
<dbReference type="Pfam" id="PF12714">
    <property type="entry name" value="TILa"/>
    <property type="match status" value="3"/>
</dbReference>
<keyword evidence="3" id="KW-0325">Glycoprotein</keyword>
<dbReference type="Pfam" id="PF01826">
    <property type="entry name" value="TIL"/>
    <property type="match status" value="3"/>
</dbReference>
<feature type="region of interest" description="Disordered" evidence="5">
    <location>
        <begin position="68"/>
        <end position="100"/>
    </location>
</feature>
<feature type="domain" description="MAM" evidence="9">
    <location>
        <begin position="214"/>
        <end position="372"/>
    </location>
</feature>
<dbReference type="GO" id="GO:0031012">
    <property type="term" value="C:extracellular matrix"/>
    <property type="evidence" value="ECO:0007669"/>
    <property type="project" value="TreeGrafter"/>
</dbReference>
<dbReference type="PRINTS" id="PR01217">
    <property type="entry name" value="PRICHEXTENSN"/>
</dbReference>
<dbReference type="SUPFAM" id="SSF57196">
    <property type="entry name" value="EGF/Laminin"/>
    <property type="match status" value="1"/>
</dbReference>
<feature type="domain" description="VWFD" evidence="10">
    <location>
        <begin position="1786"/>
        <end position="1965"/>
    </location>
</feature>
<dbReference type="PROSITE" id="PS00022">
    <property type="entry name" value="EGF_1"/>
    <property type="match status" value="1"/>
</dbReference>
<evidence type="ECO:0000259" key="9">
    <source>
        <dbReference type="PROSITE" id="PS50060"/>
    </source>
</evidence>
<keyword evidence="4" id="KW-0245">EGF-like domain</keyword>
<feature type="domain" description="MAM" evidence="9">
    <location>
        <begin position="375"/>
        <end position="539"/>
    </location>
</feature>
<dbReference type="Pfam" id="PF00094">
    <property type="entry name" value="VWD"/>
    <property type="match status" value="3"/>
</dbReference>
<dbReference type="SMART" id="SM00137">
    <property type="entry name" value="MAM"/>
    <property type="match status" value="3"/>
</dbReference>
<dbReference type="GO" id="GO:0016020">
    <property type="term" value="C:membrane"/>
    <property type="evidence" value="ECO:0007669"/>
    <property type="project" value="InterPro"/>
</dbReference>
<evidence type="ECO:0000256" key="2">
    <source>
        <dbReference type="ARBA" id="ARBA00023157"/>
    </source>
</evidence>
<feature type="compositionally biased region" description="Basic and acidic residues" evidence="5">
    <location>
        <begin position="68"/>
        <end position="85"/>
    </location>
</feature>
<dbReference type="CDD" id="cd19941">
    <property type="entry name" value="TIL"/>
    <property type="match status" value="3"/>
</dbReference>
<keyword evidence="7" id="KW-0732">Signal</keyword>
<dbReference type="InterPro" id="IPR050780">
    <property type="entry name" value="Mucin_vWF_Thrombospondin_sf"/>
</dbReference>
<dbReference type="InterPro" id="IPR000998">
    <property type="entry name" value="MAM_dom"/>
</dbReference>
<dbReference type="SMART" id="SM00832">
    <property type="entry name" value="C8"/>
    <property type="match status" value="3"/>
</dbReference>
<dbReference type="SMART" id="SM00215">
    <property type="entry name" value="VWC_out"/>
    <property type="match status" value="3"/>
</dbReference>
<dbReference type="Pfam" id="PF00008">
    <property type="entry name" value="EGF"/>
    <property type="match status" value="1"/>
</dbReference>
<dbReference type="InterPro" id="IPR013320">
    <property type="entry name" value="ConA-like_dom_sf"/>
</dbReference>
<evidence type="ECO:0000259" key="10">
    <source>
        <dbReference type="PROSITE" id="PS51233"/>
    </source>
</evidence>
<keyword evidence="12" id="KW-1185">Reference proteome</keyword>
<organism evidence="11 12">
    <name type="scientific">Podarcis lilfordi</name>
    <name type="common">Lilford's wall lizard</name>
    <dbReference type="NCBI Taxonomy" id="74358"/>
    <lineage>
        <taxon>Eukaryota</taxon>
        <taxon>Metazoa</taxon>
        <taxon>Chordata</taxon>
        <taxon>Craniata</taxon>
        <taxon>Vertebrata</taxon>
        <taxon>Euteleostomi</taxon>
        <taxon>Lepidosauria</taxon>
        <taxon>Squamata</taxon>
        <taxon>Bifurcata</taxon>
        <taxon>Unidentata</taxon>
        <taxon>Episquamata</taxon>
        <taxon>Laterata</taxon>
        <taxon>Lacertibaenia</taxon>
        <taxon>Lacertidae</taxon>
        <taxon>Podarcis</taxon>
    </lineage>
</organism>
<keyword evidence="6" id="KW-0812">Transmembrane</keyword>
<evidence type="ECO:0000256" key="6">
    <source>
        <dbReference type="SAM" id="Phobius"/>
    </source>
</evidence>
<dbReference type="SMART" id="SM00216">
    <property type="entry name" value="VWD"/>
    <property type="match status" value="3"/>
</dbReference>
<feature type="region of interest" description="Disordered" evidence="5">
    <location>
        <begin position="2661"/>
        <end position="2685"/>
    </location>
</feature>
<evidence type="ECO:0000313" key="12">
    <source>
        <dbReference type="Proteomes" id="UP001178461"/>
    </source>
</evidence>
<feature type="compositionally biased region" description="Low complexity" evidence="5">
    <location>
        <begin position="549"/>
        <end position="1387"/>
    </location>
</feature>
<dbReference type="PANTHER" id="PTHR11339:SF374">
    <property type="entry name" value="ZONADHESIN"/>
    <property type="match status" value="1"/>
</dbReference>
<dbReference type="InterPro" id="IPR001007">
    <property type="entry name" value="VWF_dom"/>
</dbReference>
<dbReference type="FunFam" id="2.10.25.10:FF:000055">
    <property type="entry name" value="alpha-tectorin isoform X1"/>
    <property type="match status" value="3"/>
</dbReference>
<keyword evidence="6" id="KW-0472">Membrane</keyword>
<feature type="domain" description="VWFD" evidence="10">
    <location>
        <begin position="1398"/>
        <end position="1579"/>
    </location>
</feature>
<keyword evidence="6" id="KW-1133">Transmembrane helix</keyword>
<protein>
    <submittedName>
        <fullName evidence="11">Zonadhesin</fullName>
    </submittedName>
</protein>
<feature type="transmembrane region" description="Helical" evidence="6">
    <location>
        <begin position="2627"/>
        <end position="2651"/>
    </location>
</feature>
<dbReference type="SMART" id="SM00214">
    <property type="entry name" value="VWC"/>
    <property type="match status" value="3"/>
</dbReference>
<dbReference type="InterPro" id="IPR025615">
    <property type="entry name" value="TILa_dom"/>
</dbReference>
<evidence type="ECO:0000259" key="8">
    <source>
        <dbReference type="PROSITE" id="PS50026"/>
    </source>
</evidence>
<dbReference type="Gene3D" id="2.60.120.200">
    <property type="match status" value="3"/>
</dbReference>
<feature type="signal peptide" evidence="7">
    <location>
        <begin position="1"/>
        <end position="22"/>
    </location>
</feature>
<dbReference type="EMBL" id="OX395138">
    <property type="protein sequence ID" value="CAI5791581.1"/>
    <property type="molecule type" value="Genomic_DNA"/>
</dbReference>
<dbReference type="InterPro" id="IPR014853">
    <property type="entry name" value="VWF/SSPO/ZAN-like_Cys-rich_dom"/>
</dbReference>
<dbReference type="SMART" id="SM00181">
    <property type="entry name" value="EGF"/>
    <property type="match status" value="2"/>
</dbReference>
<proteinExistence type="predicted"/>
<dbReference type="PANTHER" id="PTHR11339">
    <property type="entry name" value="EXTRACELLULAR MATRIX GLYCOPROTEIN RELATED"/>
    <property type="match status" value="1"/>
</dbReference>
<keyword evidence="1" id="KW-0677">Repeat</keyword>
<dbReference type="InterPro" id="IPR000742">
    <property type="entry name" value="EGF"/>
</dbReference>
<evidence type="ECO:0000256" key="5">
    <source>
        <dbReference type="SAM" id="MobiDB-lite"/>
    </source>
</evidence>
<dbReference type="InterPro" id="IPR001846">
    <property type="entry name" value="VWF_type-D"/>
</dbReference>
<feature type="disulfide bond" evidence="4">
    <location>
        <begin position="2600"/>
        <end position="2609"/>
    </location>
</feature>
<evidence type="ECO:0000256" key="4">
    <source>
        <dbReference type="PROSITE-ProRule" id="PRU00076"/>
    </source>
</evidence>
<dbReference type="InterPro" id="IPR036084">
    <property type="entry name" value="Ser_inhib-like_sf"/>
</dbReference>
<gene>
    <name evidence="11" type="ORF">PODLI_1B013138</name>
</gene>
<dbReference type="Pfam" id="PF00629">
    <property type="entry name" value="MAM"/>
    <property type="match status" value="3"/>
</dbReference>
<dbReference type="CDD" id="cd00054">
    <property type="entry name" value="EGF_CA"/>
    <property type="match status" value="1"/>
</dbReference>
<dbReference type="PROSITE" id="PS51233">
    <property type="entry name" value="VWFD"/>
    <property type="match status" value="3"/>
</dbReference>